<dbReference type="OrthoDB" id="3653265at2"/>
<reference evidence="2 3" key="1">
    <citation type="submission" date="2016-10" db="EMBL/GenBank/DDBJ databases">
        <authorList>
            <person name="de Groot N.N."/>
        </authorList>
    </citation>
    <scope>NUCLEOTIDE SEQUENCE [LARGE SCALE GENOMIC DNA]</scope>
    <source>
        <strain evidence="2 3">CGMCC 4.1877</strain>
    </source>
</reference>
<dbReference type="PANTHER" id="PTHR40254">
    <property type="entry name" value="BLR0577 PROTEIN"/>
    <property type="match status" value="1"/>
</dbReference>
<evidence type="ECO:0000313" key="2">
    <source>
        <dbReference type="EMBL" id="SFN32450.1"/>
    </source>
</evidence>
<sequence>MHRRKNERRAPAVVIVGAGPRGVGLLERMVAGAPGLYGDALAGPGLDVHLVDPYPAGAGRIWRHAQSPLLAMNSMAADVTMWTDDSVVCEGPVADGPTFWDWARDLREHGDPRAELGPELAAELATVTASTFPSRRLQSHYLTAVLREVIDRAPAGMRVHVHRTTAESLTEDRGEGDQIVGLAGGGVLCADAVVLASGHLDAAPTADEWALAGRARELGLRYLPPEQTSDSDLSVIEPGEPVLARGLGLAFVDLAVLLFEGRGGRFVPDPDPDEPDRLRYVPSGREPVLIAGSPRGATYHSKTHYQLRGGRPPLPRFLPPEVSDELIASGGPVDMAEQVWPLMAKEIGWGWYHELFAGHPDRVRTDWDDFATRFAAVPHGSPEEAELIAGLVPDPLDRLDLTALDRPLDGVHAPDLDTLQPLVRERIAEDLRQHVDDRHTPHLGAFVAMLSVYTETTRLAGSGVLSPRSRARDLPWWQSFFNSVASGPPGFRVRELLALAGAGYIRFLGAGMDVSVDADGFHATSSTLAGAEPVTTRVLVDARLPDPSVSRTTDGLLAGLLDRGEAVEEILHDDDGTPLRNTGLLSVRPADGALHTAGGGVHERRFAVGPHTTVKVAGAFTRPGMNAQSLRYNDAVARAVLRALPGAAARATPAA</sequence>
<keyword evidence="3" id="KW-1185">Reference proteome</keyword>
<evidence type="ECO:0000259" key="1">
    <source>
        <dbReference type="Pfam" id="PF13454"/>
    </source>
</evidence>
<dbReference type="InterPro" id="IPR052189">
    <property type="entry name" value="L-asp_N-monooxygenase_NS-form"/>
</dbReference>
<evidence type="ECO:0000313" key="3">
    <source>
        <dbReference type="Proteomes" id="UP000199614"/>
    </source>
</evidence>
<protein>
    <submittedName>
        <fullName evidence="2">FAD-NAD(P)-binding</fullName>
    </submittedName>
</protein>
<dbReference type="InterPro" id="IPR036188">
    <property type="entry name" value="FAD/NAD-bd_sf"/>
</dbReference>
<dbReference type="PANTHER" id="PTHR40254:SF1">
    <property type="entry name" value="BLR0577 PROTEIN"/>
    <property type="match status" value="1"/>
</dbReference>
<dbReference type="SUPFAM" id="SSF51905">
    <property type="entry name" value="FAD/NAD(P)-binding domain"/>
    <property type="match status" value="1"/>
</dbReference>
<dbReference type="EMBL" id="FOUY01000012">
    <property type="protein sequence ID" value="SFN32450.1"/>
    <property type="molecule type" value="Genomic_DNA"/>
</dbReference>
<name>A0A1I4Y4M9_PSUAM</name>
<dbReference type="InterPro" id="IPR038732">
    <property type="entry name" value="HpyO/CreE_NAD-binding"/>
</dbReference>
<proteinExistence type="predicted"/>
<dbReference type="RefSeq" id="WP_093342730.1">
    <property type="nucleotide sequence ID" value="NZ_FOUY01000012.1"/>
</dbReference>
<feature type="domain" description="FAD-dependent urate hydroxylase HpyO/Asp monooxygenase CreE-like FAD/NAD(P)-binding" evidence="1">
    <location>
        <begin position="14"/>
        <end position="199"/>
    </location>
</feature>
<gene>
    <name evidence="2" type="ORF">SAMN05216207_1012155</name>
</gene>
<organism evidence="2 3">
    <name type="scientific">Pseudonocardia ammonioxydans</name>
    <dbReference type="NCBI Taxonomy" id="260086"/>
    <lineage>
        <taxon>Bacteria</taxon>
        <taxon>Bacillati</taxon>
        <taxon>Actinomycetota</taxon>
        <taxon>Actinomycetes</taxon>
        <taxon>Pseudonocardiales</taxon>
        <taxon>Pseudonocardiaceae</taxon>
        <taxon>Pseudonocardia</taxon>
    </lineage>
</organism>
<dbReference type="Pfam" id="PF13454">
    <property type="entry name" value="NAD_binding_9"/>
    <property type="match status" value="1"/>
</dbReference>
<dbReference type="STRING" id="260086.SAMN05216207_1012155"/>
<dbReference type="Proteomes" id="UP000199614">
    <property type="component" value="Unassembled WGS sequence"/>
</dbReference>
<accession>A0A1I4Y4M9</accession>
<dbReference type="AlphaFoldDB" id="A0A1I4Y4M9"/>